<dbReference type="AlphaFoldDB" id="A0A1T4Q7F2"/>
<dbReference type="Proteomes" id="UP000190367">
    <property type="component" value="Unassembled WGS sequence"/>
</dbReference>
<protein>
    <submittedName>
        <fullName evidence="1">Uncharacterized protein</fullName>
    </submittedName>
</protein>
<name>A0A1T4Q7F2_9BACT</name>
<proteinExistence type="predicted"/>
<accession>A0A1T4Q7F2</accession>
<reference evidence="2" key="1">
    <citation type="submission" date="2017-02" db="EMBL/GenBank/DDBJ databases">
        <authorList>
            <person name="Varghese N."/>
            <person name="Submissions S."/>
        </authorList>
    </citation>
    <scope>NUCLEOTIDE SEQUENCE [LARGE SCALE GENOMIC DNA]</scope>
    <source>
        <strain evidence="2">DSM 22224</strain>
    </source>
</reference>
<organism evidence="1 2">
    <name type="scientific">Chitinophaga eiseniae</name>
    <dbReference type="NCBI Taxonomy" id="634771"/>
    <lineage>
        <taxon>Bacteria</taxon>
        <taxon>Pseudomonadati</taxon>
        <taxon>Bacteroidota</taxon>
        <taxon>Chitinophagia</taxon>
        <taxon>Chitinophagales</taxon>
        <taxon>Chitinophagaceae</taxon>
        <taxon>Chitinophaga</taxon>
    </lineage>
</organism>
<keyword evidence="2" id="KW-1185">Reference proteome</keyword>
<sequence>MQIKRYENYCHNDGLILLVTYSPYCITQL</sequence>
<evidence type="ECO:0000313" key="1">
    <source>
        <dbReference type="EMBL" id="SJZ99680.1"/>
    </source>
</evidence>
<gene>
    <name evidence="1" type="ORF">SAMN04488128_102209</name>
</gene>
<evidence type="ECO:0000313" key="2">
    <source>
        <dbReference type="Proteomes" id="UP000190367"/>
    </source>
</evidence>
<dbReference type="EMBL" id="FUWZ01000002">
    <property type="protein sequence ID" value="SJZ99680.1"/>
    <property type="molecule type" value="Genomic_DNA"/>
</dbReference>
<dbReference type="STRING" id="634771.SAMN04488128_102209"/>